<proteinExistence type="predicted"/>
<accession>A0A8I3AVN0</accession>
<keyword evidence="1" id="KW-0175">Coiled coil</keyword>
<organism evidence="4 5">
    <name type="scientific">Verticillium longisporum</name>
    <name type="common">Verticillium dahliae var. longisporum</name>
    <dbReference type="NCBI Taxonomy" id="100787"/>
    <lineage>
        <taxon>Eukaryota</taxon>
        <taxon>Fungi</taxon>
        <taxon>Dikarya</taxon>
        <taxon>Ascomycota</taxon>
        <taxon>Pezizomycotina</taxon>
        <taxon>Sordariomycetes</taxon>
        <taxon>Hypocreomycetidae</taxon>
        <taxon>Glomerellales</taxon>
        <taxon>Plectosphaerellaceae</taxon>
        <taxon>Verticillium</taxon>
    </lineage>
</organism>
<feature type="transmembrane region" description="Helical" evidence="3">
    <location>
        <begin position="887"/>
        <end position="910"/>
    </location>
</feature>
<name>A0A8I3AVN0_VERLO</name>
<evidence type="ECO:0000256" key="1">
    <source>
        <dbReference type="SAM" id="Coils"/>
    </source>
</evidence>
<feature type="transmembrane region" description="Helical" evidence="3">
    <location>
        <begin position="922"/>
        <end position="938"/>
    </location>
</feature>
<feature type="transmembrane region" description="Helical" evidence="3">
    <location>
        <begin position="43"/>
        <end position="63"/>
    </location>
</feature>
<feature type="region of interest" description="Disordered" evidence="2">
    <location>
        <begin position="73"/>
        <end position="97"/>
    </location>
</feature>
<feature type="compositionally biased region" description="Basic and acidic residues" evidence="2">
    <location>
        <begin position="81"/>
        <end position="90"/>
    </location>
</feature>
<gene>
    <name evidence="4" type="ORF">HYQ45_002381</name>
</gene>
<keyword evidence="3" id="KW-0472">Membrane</keyword>
<dbReference type="Pfam" id="PF13692">
    <property type="entry name" value="Glyco_trans_1_4"/>
    <property type="match status" value="1"/>
</dbReference>
<evidence type="ECO:0008006" key="6">
    <source>
        <dbReference type="Google" id="ProtNLM"/>
    </source>
</evidence>
<evidence type="ECO:0000256" key="2">
    <source>
        <dbReference type="SAM" id="MobiDB-lite"/>
    </source>
</evidence>
<keyword evidence="3" id="KW-1133">Transmembrane helix</keyword>
<evidence type="ECO:0000313" key="5">
    <source>
        <dbReference type="Proteomes" id="UP000689129"/>
    </source>
</evidence>
<keyword evidence="3" id="KW-0812">Transmembrane</keyword>
<protein>
    <recommendedName>
        <fullName evidence="6">DUF3492 domain-containing protein</fullName>
    </recommendedName>
</protein>
<dbReference type="EMBL" id="JAEMWZ010000038">
    <property type="protein sequence ID" value="KAG7141000.1"/>
    <property type="molecule type" value="Genomic_DNA"/>
</dbReference>
<reference evidence="4" key="1">
    <citation type="journal article" date="2021" name="Mol. Plant Pathol.">
        <title>A 20-kb lineage-specific genomic region tames virulence in pathogenic amphidiploid Verticillium longisporum.</title>
        <authorList>
            <person name="Harting R."/>
            <person name="Starke J."/>
            <person name="Kusch H."/>
            <person name="Poggeler S."/>
            <person name="Maurus I."/>
            <person name="Schluter R."/>
            <person name="Landesfeind M."/>
            <person name="Bulla I."/>
            <person name="Nowrousian M."/>
            <person name="de Jonge R."/>
            <person name="Stahlhut G."/>
            <person name="Hoff K.J."/>
            <person name="Asshauer K.P."/>
            <person name="Thurmer A."/>
            <person name="Stanke M."/>
            <person name="Daniel R."/>
            <person name="Morgenstern B."/>
            <person name="Thomma B.P.H.J."/>
            <person name="Kronstad J.W."/>
            <person name="Braus-Stromeyer S.A."/>
            <person name="Braus G.H."/>
        </authorList>
    </citation>
    <scope>NUCLEOTIDE SEQUENCE</scope>
    <source>
        <strain evidence="4">Vl32</strain>
    </source>
</reference>
<feature type="transmembrane region" description="Helical" evidence="3">
    <location>
        <begin position="1178"/>
        <end position="1195"/>
    </location>
</feature>
<feature type="transmembrane region" description="Helical" evidence="3">
    <location>
        <begin position="1104"/>
        <end position="1127"/>
    </location>
</feature>
<dbReference type="OrthoDB" id="2582433at2759"/>
<comment type="caution">
    <text evidence="4">The sequence shown here is derived from an EMBL/GenBank/DDBJ whole genome shotgun (WGS) entry which is preliminary data.</text>
</comment>
<sequence length="2408" mass="269285">MASFFQPGFNDPAIEGCERSSRFEVLCNSILPADRRFAQWHQVLDVTVGVTAIVIPILLFLLYRVARPKHDAAARSKNARHSRDVSRPVSEHQGPAPSFRATKTFRVLEDFTDLPISGDTQPYDLVVVPLRSQGAPPPANGGLASSASSLRSSRSVPAKMSLARVDVDSFSDEDLTSPRLEATAARLHEAYMEQTLAGFAVRCSSYTKATKAERLLEALHARKLPALLLCHHDFVGLDSLSFFHASGLIMENACILRDGTRRDYFIARRLRDTMTRCNTEREDRPEFFVAFLDQWDVRPHPSVVKRAVKIAEHFGAVIEHGPSDAAIGASPVVASASRTIGGFEYLRRAEIIQLQTVWTAEARRVWVPRGHGKAAEASDVASLPLDDLSTVIPGAAELLQAKALPQELSRIQDEVAAFRAPPRYLDALVEGDEAMAAAAALFWDTDRDGTMLSSRGAFPLGSEPRLEHHDAVVETQVHLAKLRMLHTVEGVEEQALLASLKALAAHPSCDLRVHDLVKGLVSRDVRVFKGLATGFRCAEGEAHFWGVAKRRGDGEDSVDIFLSQKAPQDASVVLHTWLAHCGRPRIERFEQELLLEQVVGLEDASGCGLPTSLRTAVDRATVAELLVLRQRLRASRSSAREEPHALEEGIQRYCRSNLIADTTKTFWTNTCARKGATELPAVDDLERLYDMVDEAVEKSLFYGRRELMNVGKAVDVNADLFALIFFSVLRRSAFEDPDQAAVFSELWILGSQCENYFGLPPRDIGVVIYDRYNSTDAVPLPEAEATAANIEAAEEAQARLTPHEWVQVWKKRIAAASAMSIFCLPAIIDPDHVEAAGYALLTSLLLTAGVIGWRLSGGFVLALLISICGIIGFGLRESVGAGFVFAAYLLNVSTYLNLLGTLPILFISPILSTFVNGHDLEIYLPVMYGFLFLSLYRYRRICYEWSTWMQHVPIFSAPEIEKWYTTKMDPEDSDDEKGGTKKSKAAEHAQAAFTAAVLEFTRHGKESKKNDQASDPLVVSVAKGLPYVDWLFKKAGQGGDIPPLFTTAWFTKLGDAIHQQRQLSRGLKDHNNLGLFLVALLDRWIMMVMSARRPYPSIYTDDRARYGFCFAIIYFCLGAMTLDTALYKYWGVRDKLSEEKLRDLEQAKRVAEEAERQRKAALGKAWVDIMGKLLETTILYYCYIFGYTCALIFQFNRCFTTNVRVHVTIIICSALTAGFLYNDVICQNLAGALAASGTSLFTWKDWTAAPVLAASRGGDALDEQATPTLFKGDLPASFTQATVNFEDGTGLAKKMSEAPWSANLLETALEMWTDAGLDDCHSLSYSDRGVLHVAVCFTGETERRLPSWQPLLANVVCEALLYHVAATELRLSKAQAVQAEHMLHGTTALSKRFESELWPEHASSLILLARKTKMNLMEHLCLDVDVDSQWENMPPSVREAILDRIDGEPTTADFHVALTIKIQDACRDRLSQMILLPSQDLALAAADSPAELYPTIWRGFVRVPALVVKWIAIISGAGSNMERELFYCLQNVRFRGVLLRVILLILKACWLLKNLWVYWLIKGARRKIVKNTIVVELTRAFQTGFASVGDDEGMSLAVYNGQLTEMPDKGAPLFTTKYDAKYRLVSRHDTGAGTATYHYDPAGSSRRPETKEHVHKDYHSVGYYDKYGRIIRGTVTVDNVDFAFQYFYKSSPKGSSAMLHARFRLAGTGDSLAIYWGTPVDRNDMTWVPSKFIGLIVKKIGGRTYTTEYDYSHRRDPVITTFLEEDDGRRTALTHTPELFANEAVLLALPKDHAFDSDDLLVYHSPLQIRQMIRCSKNKIPSLLSRLNPLSWIGQWNVRVYKPVPTWRIRTELWGKWLKTNDLDAVTACWVDELVLREEPLLKEYWRARDSGRLEDALRVLDANVTLLSIKTADLYDCYNDTKDRISVIFNDIGCWPMAPGGVSNCRRDLVNGHSTIRNHIEKNVQSLKLLPLWGLDGGTANHGIIDDLLESEVDEKVDDTEVQRDIVETFIPLLTANAMLSMAKYYEHKDYTKTWKAPEVEQAWIAAWLMPMFDFRQSLHIYLAYFFIFAVGVPQSCPRVFQSTHHGISSLFGMVLKYRRGVTFGIWDHAILWRECCLNISPAQSELPVSVQSMLLAGIGLATRLAYFHTDVVMPRNGFRRKIDPIVNGISNMDAYNPVDKIRTETPTVVMLSNVQMIKGVKAAIQAADIIINRFGFTDYKLVVYGAKDRQPAYALEMEKLIEVLKDAWLFMNSSISEGLPLAIGEAALAGVPIVATERYGEVVPPNDPLALARAQAALPPAEQAPVLPDEIAAADVAWLTRRFYARADDRRKLGLLSRQMYWIQWHLAQQRADPALRALPYTFGYMEPLRYAENDEVVAVLDDAVSERPPTIMLTPRRASRGDFDV</sequence>
<dbReference type="PANTHER" id="PTHR12526">
    <property type="entry name" value="GLYCOSYLTRANSFERASE"/>
    <property type="match status" value="1"/>
</dbReference>
<feature type="transmembrane region" description="Helical" evidence="3">
    <location>
        <begin position="859"/>
        <end position="875"/>
    </location>
</feature>
<evidence type="ECO:0000256" key="3">
    <source>
        <dbReference type="SAM" id="Phobius"/>
    </source>
</evidence>
<dbReference type="PANTHER" id="PTHR12526:SF630">
    <property type="entry name" value="GLYCOSYLTRANSFERASE"/>
    <property type="match status" value="1"/>
</dbReference>
<dbReference type="Proteomes" id="UP000689129">
    <property type="component" value="Unassembled WGS sequence"/>
</dbReference>
<evidence type="ECO:0000313" key="4">
    <source>
        <dbReference type="EMBL" id="KAG7141000.1"/>
    </source>
</evidence>
<feature type="coiled-coil region" evidence="1">
    <location>
        <begin position="1134"/>
        <end position="1164"/>
    </location>
</feature>